<protein>
    <recommendedName>
        <fullName evidence="3">RING-type E3 ubiquitin transferase</fullName>
        <ecNumber evidence="3">2.3.2.27</ecNumber>
    </recommendedName>
</protein>
<dbReference type="SUPFAM" id="SSF57850">
    <property type="entry name" value="RING/U-box"/>
    <property type="match status" value="1"/>
</dbReference>
<dbReference type="PANTHER" id="PTHR23328">
    <property type="entry name" value="RING-TYPE DOMAIN-CONTAINING PROTEIN"/>
    <property type="match status" value="1"/>
</dbReference>
<keyword evidence="6" id="KW-0833">Ubl conjugation pathway</keyword>
<evidence type="ECO:0000256" key="6">
    <source>
        <dbReference type="ARBA" id="ARBA00022786"/>
    </source>
</evidence>
<dbReference type="AlphaFoldDB" id="A0A5C7HK96"/>
<evidence type="ECO:0000256" key="7">
    <source>
        <dbReference type="ARBA" id="ARBA00023242"/>
    </source>
</evidence>
<dbReference type="InterPro" id="IPR051657">
    <property type="entry name" value="RNF168/RNF169_E3_ubiq-ligase"/>
</dbReference>
<dbReference type="Proteomes" id="UP000323000">
    <property type="component" value="Chromosome 7"/>
</dbReference>
<keyword evidence="9" id="KW-1185">Reference proteome</keyword>
<dbReference type="GO" id="GO:0035861">
    <property type="term" value="C:site of double-strand break"/>
    <property type="evidence" value="ECO:0007669"/>
    <property type="project" value="TreeGrafter"/>
</dbReference>
<dbReference type="EC" id="2.3.2.27" evidence="3"/>
<sequence length="160" mass="17929">MGIVCSAPDTSLWLPWLDGTRGPFLSLLLSSRTPLIVCVSTRNELVCNSRLRLPILEVIKGTLLWDLYLRKHRAQRRSTVSIPIVVLDLDEEQFLKEICLEICYEPSTTTCGHSHTVSVRSAADKCGKRCPKCMQLISNGTSCTVNTFFGTLFSFCFPRS</sequence>
<dbReference type="GO" id="GO:0031491">
    <property type="term" value="F:nucleosome binding"/>
    <property type="evidence" value="ECO:0007669"/>
    <property type="project" value="TreeGrafter"/>
</dbReference>
<comment type="subcellular location">
    <subcellularLocation>
        <location evidence="2">Nucleus</location>
    </subcellularLocation>
</comment>
<dbReference type="GO" id="GO:0061630">
    <property type="term" value="F:ubiquitin protein ligase activity"/>
    <property type="evidence" value="ECO:0007669"/>
    <property type="project" value="UniProtKB-EC"/>
</dbReference>
<evidence type="ECO:0000256" key="4">
    <source>
        <dbReference type="ARBA" id="ARBA00022679"/>
    </source>
</evidence>
<dbReference type="GO" id="GO:0006302">
    <property type="term" value="P:double-strand break repair"/>
    <property type="evidence" value="ECO:0007669"/>
    <property type="project" value="TreeGrafter"/>
</dbReference>
<reference evidence="9" key="1">
    <citation type="journal article" date="2019" name="Gigascience">
        <title>De novo genome assembly of the endangered Acer yangbiense, a plant species with extremely small populations endemic to Yunnan Province, China.</title>
        <authorList>
            <person name="Yang J."/>
            <person name="Wariss H.M."/>
            <person name="Tao L."/>
            <person name="Zhang R."/>
            <person name="Yun Q."/>
            <person name="Hollingsworth P."/>
            <person name="Dao Z."/>
            <person name="Luo G."/>
            <person name="Guo H."/>
            <person name="Ma Y."/>
            <person name="Sun W."/>
        </authorList>
    </citation>
    <scope>NUCLEOTIDE SEQUENCE [LARGE SCALE GENOMIC DNA]</scope>
    <source>
        <strain evidence="9">cv. Malutang</strain>
    </source>
</reference>
<evidence type="ECO:0000313" key="8">
    <source>
        <dbReference type="EMBL" id="TXG57457.1"/>
    </source>
</evidence>
<organism evidence="8 9">
    <name type="scientific">Acer yangbiense</name>
    <dbReference type="NCBI Taxonomy" id="1000413"/>
    <lineage>
        <taxon>Eukaryota</taxon>
        <taxon>Viridiplantae</taxon>
        <taxon>Streptophyta</taxon>
        <taxon>Embryophyta</taxon>
        <taxon>Tracheophyta</taxon>
        <taxon>Spermatophyta</taxon>
        <taxon>Magnoliopsida</taxon>
        <taxon>eudicotyledons</taxon>
        <taxon>Gunneridae</taxon>
        <taxon>Pentapetalae</taxon>
        <taxon>rosids</taxon>
        <taxon>malvids</taxon>
        <taxon>Sapindales</taxon>
        <taxon>Sapindaceae</taxon>
        <taxon>Hippocastanoideae</taxon>
        <taxon>Acereae</taxon>
        <taxon>Acer</taxon>
    </lineage>
</organism>
<evidence type="ECO:0000256" key="2">
    <source>
        <dbReference type="ARBA" id="ARBA00004123"/>
    </source>
</evidence>
<keyword evidence="7" id="KW-0539">Nucleus</keyword>
<dbReference type="OrthoDB" id="6105938at2759"/>
<gene>
    <name evidence="8" type="ORF">EZV62_015286</name>
</gene>
<evidence type="ECO:0000256" key="3">
    <source>
        <dbReference type="ARBA" id="ARBA00012483"/>
    </source>
</evidence>
<dbReference type="PANTHER" id="PTHR23328:SF0">
    <property type="entry name" value="RING-TYPE DOMAIN-CONTAINING PROTEIN"/>
    <property type="match status" value="1"/>
</dbReference>
<comment type="caution">
    <text evidence="8">The sequence shown here is derived from an EMBL/GenBank/DDBJ whole genome shotgun (WGS) entry which is preliminary data.</text>
</comment>
<keyword evidence="4" id="KW-0808">Transferase</keyword>
<dbReference type="GO" id="GO:0005634">
    <property type="term" value="C:nucleus"/>
    <property type="evidence" value="ECO:0007669"/>
    <property type="project" value="UniProtKB-SubCell"/>
</dbReference>
<proteinExistence type="predicted"/>
<comment type="catalytic activity">
    <reaction evidence="1">
        <text>S-ubiquitinyl-[E2 ubiquitin-conjugating enzyme]-L-cysteine + [acceptor protein]-L-lysine = [E2 ubiquitin-conjugating enzyme]-L-cysteine + N(6)-ubiquitinyl-[acceptor protein]-L-lysine.</text>
        <dbReference type="EC" id="2.3.2.27"/>
    </reaction>
</comment>
<accession>A0A5C7HK96</accession>
<keyword evidence="5" id="KW-0227">DNA damage</keyword>
<evidence type="ECO:0000313" key="9">
    <source>
        <dbReference type="Proteomes" id="UP000323000"/>
    </source>
</evidence>
<evidence type="ECO:0000256" key="1">
    <source>
        <dbReference type="ARBA" id="ARBA00000900"/>
    </source>
</evidence>
<evidence type="ECO:0000256" key="5">
    <source>
        <dbReference type="ARBA" id="ARBA00022763"/>
    </source>
</evidence>
<name>A0A5C7HK96_9ROSI</name>
<dbReference type="InterPro" id="IPR013083">
    <property type="entry name" value="Znf_RING/FYVE/PHD"/>
</dbReference>
<dbReference type="Gene3D" id="3.30.40.10">
    <property type="entry name" value="Zinc/RING finger domain, C3HC4 (zinc finger)"/>
    <property type="match status" value="1"/>
</dbReference>
<dbReference type="EMBL" id="VAHF01000007">
    <property type="protein sequence ID" value="TXG57457.1"/>
    <property type="molecule type" value="Genomic_DNA"/>
</dbReference>